<dbReference type="PANTHER" id="PTHR36833:SF2">
    <property type="entry name" value="SLR0610 PROTEIN"/>
    <property type="match status" value="1"/>
</dbReference>
<feature type="transmembrane region" description="Helical" evidence="1">
    <location>
        <begin position="146"/>
        <end position="166"/>
    </location>
</feature>
<proteinExistence type="predicted"/>
<name>A0A0G1UGG9_9BACT</name>
<dbReference type="Proteomes" id="UP000034502">
    <property type="component" value="Unassembled WGS sequence"/>
</dbReference>
<feature type="transmembrane region" description="Helical" evidence="1">
    <location>
        <begin position="201"/>
        <end position="224"/>
    </location>
</feature>
<comment type="caution">
    <text evidence="2">The sequence shown here is derived from an EMBL/GenBank/DDBJ whole genome shotgun (WGS) entry which is preliminary data.</text>
</comment>
<accession>A0A0G1UGG9</accession>
<evidence type="ECO:0000313" key="3">
    <source>
        <dbReference type="Proteomes" id="UP000034502"/>
    </source>
</evidence>
<feature type="transmembrane region" description="Helical" evidence="1">
    <location>
        <begin position="26"/>
        <end position="48"/>
    </location>
</feature>
<feature type="transmembrane region" description="Helical" evidence="1">
    <location>
        <begin position="115"/>
        <end position="134"/>
    </location>
</feature>
<keyword evidence="1" id="KW-1133">Transmembrane helix</keyword>
<keyword evidence="1" id="KW-0472">Membrane</keyword>
<dbReference type="STRING" id="1618364.UX86_C0001G0039"/>
<evidence type="ECO:0000313" key="2">
    <source>
        <dbReference type="EMBL" id="KKU65183.1"/>
    </source>
</evidence>
<reference evidence="2 3" key="1">
    <citation type="journal article" date="2015" name="Nature">
        <title>rRNA introns, odd ribosomes, and small enigmatic genomes across a large radiation of phyla.</title>
        <authorList>
            <person name="Brown C.T."/>
            <person name="Hug L.A."/>
            <person name="Thomas B.C."/>
            <person name="Sharon I."/>
            <person name="Castelle C.J."/>
            <person name="Singh A."/>
            <person name="Wilkins M.J."/>
            <person name="Williams K.H."/>
            <person name="Banfield J.F."/>
        </authorList>
    </citation>
    <scope>NUCLEOTIDE SEQUENCE [LARGE SCALE GENOMIC DNA]</scope>
</reference>
<dbReference type="AlphaFoldDB" id="A0A0G1UGG9"/>
<dbReference type="InterPro" id="IPR010390">
    <property type="entry name" value="ABC-2_transporter-like"/>
</dbReference>
<keyword evidence="1" id="KW-0812">Transmembrane</keyword>
<organism evidence="2 3">
    <name type="scientific">Candidatus Amesbacteria bacterium GW2011_GWC1_47_15</name>
    <dbReference type="NCBI Taxonomy" id="1618364"/>
    <lineage>
        <taxon>Bacteria</taxon>
        <taxon>Candidatus Amesiibacteriota</taxon>
    </lineage>
</organism>
<dbReference type="PANTHER" id="PTHR36833">
    <property type="entry name" value="SLR0610 PROTEIN-RELATED"/>
    <property type="match status" value="1"/>
</dbReference>
<sequence>MIKYFSLFKKFLAVSWMLAMEYRSDFFIYTAIDIVWTILDVVFFSVLLSNTQVIGDWNYGQALVALGIFRILSISVWSWLYSSFSQLPRLISEGRLDFYLTKPVDSQFLISVSRFSFSGLASFVSGTFIIIAGLNRLGQHLSVWQLFAVIWLGLVATVLIYAVYFFSLFPSFFAERINNIQHVFSNIYDATKYPPQIYSPFWSRILTSVFPLALMISVPADFLFGRASWQLLFWFHLLTLAFLFAGRYLWLAGLRRYSSASS</sequence>
<dbReference type="EMBL" id="LCNU01000001">
    <property type="protein sequence ID" value="KKU65183.1"/>
    <property type="molecule type" value="Genomic_DNA"/>
</dbReference>
<dbReference type="Pfam" id="PF06182">
    <property type="entry name" value="ABC2_membrane_6"/>
    <property type="match status" value="1"/>
</dbReference>
<gene>
    <name evidence="2" type="ORF">UX86_C0001G0039</name>
</gene>
<evidence type="ECO:0000256" key="1">
    <source>
        <dbReference type="SAM" id="Phobius"/>
    </source>
</evidence>
<feature type="transmembrane region" description="Helical" evidence="1">
    <location>
        <begin position="60"/>
        <end position="80"/>
    </location>
</feature>
<feature type="transmembrane region" description="Helical" evidence="1">
    <location>
        <begin position="231"/>
        <end position="250"/>
    </location>
</feature>
<protein>
    <submittedName>
        <fullName evidence="2">ABC transporter permease protein</fullName>
    </submittedName>
</protein>